<keyword evidence="1" id="KW-0732">Signal</keyword>
<organism evidence="2 3">
    <name type="scientific">Pseudomonas fragi</name>
    <dbReference type="NCBI Taxonomy" id="296"/>
    <lineage>
        <taxon>Bacteria</taxon>
        <taxon>Pseudomonadati</taxon>
        <taxon>Pseudomonadota</taxon>
        <taxon>Gammaproteobacteria</taxon>
        <taxon>Pseudomonadales</taxon>
        <taxon>Pseudomonadaceae</taxon>
        <taxon>Pseudomonas</taxon>
    </lineage>
</organism>
<evidence type="ECO:0000313" key="3">
    <source>
        <dbReference type="Proteomes" id="UP000216113"/>
    </source>
</evidence>
<gene>
    <name evidence="2" type="ORF">CJF43_08130</name>
</gene>
<dbReference type="Proteomes" id="UP000216113">
    <property type="component" value="Unassembled WGS sequence"/>
</dbReference>
<dbReference type="EMBL" id="NQKL01000005">
    <property type="protein sequence ID" value="OZY42364.1"/>
    <property type="molecule type" value="Genomic_DNA"/>
</dbReference>
<comment type="caution">
    <text evidence="2">The sequence shown here is derived from an EMBL/GenBank/DDBJ whole genome shotgun (WGS) entry which is preliminary data.</text>
</comment>
<feature type="signal peptide" evidence="1">
    <location>
        <begin position="1"/>
        <end position="23"/>
    </location>
</feature>
<dbReference type="InterPro" id="IPR036937">
    <property type="entry name" value="Adhesion_dom_fimbrial_sf"/>
</dbReference>
<evidence type="ECO:0000313" key="2">
    <source>
        <dbReference type="EMBL" id="OZY42364.1"/>
    </source>
</evidence>
<evidence type="ECO:0000256" key="1">
    <source>
        <dbReference type="SAM" id="SignalP"/>
    </source>
</evidence>
<dbReference type="AlphaFoldDB" id="A0A266LWF4"/>
<reference evidence="2 3" key="1">
    <citation type="submission" date="2017-08" db="EMBL/GenBank/DDBJ databases">
        <title>Genomic and metabolic characterisation of spoilage-associated Pseudomonas species.</title>
        <authorList>
            <person name="Stanborough T."/>
            <person name="Fegan N."/>
            <person name="Powell S.M."/>
            <person name="Singh T."/>
            <person name="Tamplin M.L."/>
            <person name="Chandry P.S."/>
        </authorList>
    </citation>
    <scope>NUCLEOTIDE SEQUENCE [LARGE SCALE GENOMIC DNA]</scope>
    <source>
        <strain evidence="2 3">F1820</strain>
    </source>
</reference>
<accession>A0A266LWF4</accession>
<protein>
    <submittedName>
        <fullName evidence="2">Fimbrial protein</fullName>
    </submittedName>
</protein>
<dbReference type="InterPro" id="IPR008966">
    <property type="entry name" value="Adhesion_dom_sf"/>
</dbReference>
<dbReference type="InterPro" id="IPR050263">
    <property type="entry name" value="Bact_Fimbrial_Adh_Pro"/>
</dbReference>
<sequence>MTKVACVYSVLVTLFSDVSAVQANQGGGRVTLEGQVVDSACALDASNAYQLVEFEPLPMGQFIRQGQALPTLFTLRLIKCSLARPDSFQSGSYLPEWQHVRVTFDGLADASGRWFAVGGTAKGLALRIADSQGQESLPGVPMPLTPLTGADQELRYTLQLVGNGRPMAVGSHRTAVRFRLEYF</sequence>
<dbReference type="PANTHER" id="PTHR33420">
    <property type="entry name" value="FIMBRIAL SUBUNIT ELFA-RELATED"/>
    <property type="match status" value="1"/>
</dbReference>
<dbReference type="SUPFAM" id="SSF49401">
    <property type="entry name" value="Bacterial adhesins"/>
    <property type="match status" value="1"/>
</dbReference>
<feature type="chain" id="PRO_5012040351" evidence="1">
    <location>
        <begin position="24"/>
        <end position="183"/>
    </location>
</feature>
<dbReference type="PANTHER" id="PTHR33420:SF12">
    <property type="entry name" value="FIMBRIN-LIKE PROTEIN FIMI-RELATED"/>
    <property type="match status" value="1"/>
</dbReference>
<dbReference type="GO" id="GO:0043709">
    <property type="term" value="P:cell adhesion involved in single-species biofilm formation"/>
    <property type="evidence" value="ECO:0007669"/>
    <property type="project" value="TreeGrafter"/>
</dbReference>
<proteinExistence type="predicted"/>
<dbReference type="GO" id="GO:0009289">
    <property type="term" value="C:pilus"/>
    <property type="evidence" value="ECO:0007669"/>
    <property type="project" value="InterPro"/>
</dbReference>
<name>A0A266LWF4_PSEFR</name>
<dbReference type="Gene3D" id="2.60.40.1090">
    <property type="entry name" value="Fimbrial-type adhesion domain"/>
    <property type="match status" value="1"/>
</dbReference>